<dbReference type="KEGG" id="laj:A0128_04390"/>
<evidence type="ECO:0000313" key="2">
    <source>
        <dbReference type="Proteomes" id="UP000094197"/>
    </source>
</evidence>
<reference evidence="1 2" key="1">
    <citation type="submission" date="2016-04" db="EMBL/GenBank/DDBJ databases">
        <title>Complete genome seqeunce of Leptospira alstonii serovar Room22.</title>
        <authorList>
            <person name="Nally J.E."/>
            <person name="Bayles D.O."/>
            <person name="Hurley D."/>
            <person name="Fanning S."/>
            <person name="McMahon B.J."/>
            <person name="Arent Z."/>
        </authorList>
    </citation>
    <scope>NUCLEOTIDE SEQUENCE [LARGE SCALE GENOMIC DNA]</scope>
    <source>
        <strain evidence="1 2">GWTS #1</strain>
    </source>
</reference>
<dbReference type="AlphaFoldDB" id="A0A1D7UUB4"/>
<name>A0A1D7UUB4_9LEPT</name>
<evidence type="ECO:0000313" key="1">
    <source>
        <dbReference type="EMBL" id="AOP33158.1"/>
    </source>
</evidence>
<dbReference type="RefSeq" id="WP_069606399.1">
    <property type="nucleotide sequence ID" value="NZ_CP015217.1"/>
</dbReference>
<organism evidence="1 2">
    <name type="scientific">Leptospira tipperaryensis</name>
    <dbReference type="NCBI Taxonomy" id="2564040"/>
    <lineage>
        <taxon>Bacteria</taxon>
        <taxon>Pseudomonadati</taxon>
        <taxon>Spirochaetota</taxon>
        <taxon>Spirochaetia</taxon>
        <taxon>Leptospirales</taxon>
        <taxon>Leptospiraceae</taxon>
        <taxon>Leptospira</taxon>
    </lineage>
</organism>
<dbReference type="InterPro" id="IPR009218">
    <property type="entry name" value="HD_phosphohydro"/>
</dbReference>
<dbReference type="PANTHER" id="PTHR21174:SF0">
    <property type="entry name" value="HD PHOSPHOHYDROLASE FAMILY PROTEIN-RELATED"/>
    <property type="match status" value="1"/>
</dbReference>
<sequence>MDTNLFLDADLSILGEEWDLYSGYCKNIRKEYSIYSDSDYRVGRGKVLKYFIDMDRIYKTDYFFERYEKRAKENLRTELKNL</sequence>
<dbReference type="OrthoDB" id="9808993at2"/>
<protein>
    <submittedName>
        <fullName evidence="1">Uncharacterized protein</fullName>
    </submittedName>
</protein>
<gene>
    <name evidence="1" type="ORF">A0128_04390</name>
</gene>
<accession>A0A1D7UUB4</accession>
<dbReference type="Proteomes" id="UP000094197">
    <property type="component" value="Chromosome 1"/>
</dbReference>
<dbReference type="PANTHER" id="PTHR21174">
    <property type="match status" value="1"/>
</dbReference>
<proteinExistence type="predicted"/>
<dbReference type="EMBL" id="CP015217">
    <property type="protein sequence ID" value="AOP33158.1"/>
    <property type="molecule type" value="Genomic_DNA"/>
</dbReference>
<keyword evidence="2" id="KW-1185">Reference proteome</keyword>